<reference evidence="2" key="1">
    <citation type="submission" date="2019-12" db="EMBL/GenBank/DDBJ databases">
        <title>An insight into the sialome of adult female Ixodes ricinus ticks feeding for 6 days.</title>
        <authorList>
            <person name="Perner J."/>
            <person name="Ribeiro J.M.C."/>
        </authorList>
    </citation>
    <scope>NUCLEOTIDE SEQUENCE</scope>
    <source>
        <strain evidence="2">Semi-engorged</strain>
        <tissue evidence="2">Salivary glands</tissue>
    </source>
</reference>
<dbReference type="AlphaFoldDB" id="A0A6B0U7N1"/>
<keyword evidence="1" id="KW-0472">Membrane</keyword>
<name>A0A6B0U7N1_IXORI</name>
<dbReference type="EMBL" id="GIFC01006446">
    <property type="protein sequence ID" value="MXU88529.1"/>
    <property type="molecule type" value="Transcribed_RNA"/>
</dbReference>
<keyword evidence="1" id="KW-0812">Transmembrane</keyword>
<evidence type="ECO:0000313" key="2">
    <source>
        <dbReference type="EMBL" id="MXU88529.1"/>
    </source>
</evidence>
<organism evidence="2">
    <name type="scientific">Ixodes ricinus</name>
    <name type="common">Common tick</name>
    <name type="synonym">Acarus ricinus</name>
    <dbReference type="NCBI Taxonomy" id="34613"/>
    <lineage>
        <taxon>Eukaryota</taxon>
        <taxon>Metazoa</taxon>
        <taxon>Ecdysozoa</taxon>
        <taxon>Arthropoda</taxon>
        <taxon>Chelicerata</taxon>
        <taxon>Arachnida</taxon>
        <taxon>Acari</taxon>
        <taxon>Parasitiformes</taxon>
        <taxon>Ixodida</taxon>
        <taxon>Ixodoidea</taxon>
        <taxon>Ixodidae</taxon>
        <taxon>Ixodinae</taxon>
        <taxon>Ixodes</taxon>
    </lineage>
</organism>
<sequence>MCCAKTVQRFPVFDTNKRIFVRTLFFEGYRLSIVYTFVVFTDFIIVFYKRYVALKLGFGLVRPLLNKRLKGVRGRGRWGDADDRKRLSCRPCFFVVPVCSHF</sequence>
<proteinExistence type="predicted"/>
<protein>
    <submittedName>
        <fullName evidence="2">Uncharacterized protein</fullName>
    </submittedName>
</protein>
<keyword evidence="1" id="KW-1133">Transmembrane helix</keyword>
<accession>A0A6B0U7N1</accession>
<evidence type="ECO:0000256" key="1">
    <source>
        <dbReference type="SAM" id="Phobius"/>
    </source>
</evidence>
<feature type="transmembrane region" description="Helical" evidence="1">
    <location>
        <begin position="29"/>
        <end position="48"/>
    </location>
</feature>